<evidence type="ECO:0000313" key="2">
    <source>
        <dbReference type="Proteomes" id="UP000075613"/>
    </source>
</evidence>
<reference evidence="1 2" key="1">
    <citation type="journal article" date="2015" name="Int. J. Syst. Evol. Microbiol.">
        <title>Burkholderia monticola sp. nov., isolated from mountain soil.</title>
        <authorList>
            <person name="Baek I."/>
            <person name="Seo B."/>
            <person name="Lee I."/>
            <person name="Yi H."/>
            <person name="Chun J."/>
        </authorList>
    </citation>
    <scope>NUCLEOTIDE SEQUENCE [LARGE SCALE GENOMIC DNA]</scope>
    <source>
        <strain evidence="1 2">JC2948</strain>
    </source>
</reference>
<dbReference type="Proteomes" id="UP000075613">
    <property type="component" value="Unassembled WGS sequence"/>
</dbReference>
<dbReference type="AlphaFoldDB" id="A0A149PBE6"/>
<accession>A0A149PBE6</accession>
<gene>
    <name evidence="1" type="ORF">CI15_32860</name>
</gene>
<keyword evidence="2" id="KW-1185">Reference proteome</keyword>
<sequence length="65" mass="6888">MFNPASSALTFTDSRLQNNLIKTLCSMAPELWGTSDEKSTTPALAAGAPLLGFLLGHQRGKFGCC</sequence>
<protein>
    <submittedName>
        <fullName evidence="1">Uncharacterized protein</fullName>
    </submittedName>
</protein>
<comment type="caution">
    <text evidence="1">The sequence shown here is derived from an EMBL/GenBank/DDBJ whole genome shotgun (WGS) entry which is preliminary data.</text>
</comment>
<dbReference type="EMBL" id="LRBG01000039">
    <property type="protein sequence ID" value="KXU82340.1"/>
    <property type="molecule type" value="Genomic_DNA"/>
</dbReference>
<name>A0A149PBE6_9BURK</name>
<proteinExistence type="predicted"/>
<organism evidence="1 2">
    <name type="scientific">Paraburkholderia monticola</name>
    <dbReference type="NCBI Taxonomy" id="1399968"/>
    <lineage>
        <taxon>Bacteria</taxon>
        <taxon>Pseudomonadati</taxon>
        <taxon>Pseudomonadota</taxon>
        <taxon>Betaproteobacteria</taxon>
        <taxon>Burkholderiales</taxon>
        <taxon>Burkholderiaceae</taxon>
        <taxon>Paraburkholderia</taxon>
    </lineage>
</organism>
<evidence type="ECO:0000313" key="1">
    <source>
        <dbReference type="EMBL" id="KXU82340.1"/>
    </source>
</evidence>